<gene>
    <name evidence="1" type="ORF">MJO28_005356</name>
</gene>
<reference evidence="2" key="1">
    <citation type="journal article" date="2018" name="BMC Genomics">
        <title>Genomic insights into host adaptation between the wheat stripe rust pathogen (Puccinia striiformis f. sp. tritici) and the barley stripe rust pathogen (Puccinia striiformis f. sp. hordei).</title>
        <authorList>
            <person name="Xia C."/>
            <person name="Wang M."/>
            <person name="Yin C."/>
            <person name="Cornejo O.E."/>
            <person name="Hulbert S.H."/>
            <person name="Chen X."/>
        </authorList>
    </citation>
    <scope>NUCLEOTIDE SEQUENCE [LARGE SCALE GENOMIC DNA]</scope>
    <source>
        <strain evidence="2">93-210</strain>
    </source>
</reference>
<name>A0ACC0ENG0_9BASI</name>
<dbReference type="EMBL" id="CM045869">
    <property type="protein sequence ID" value="KAI7954956.1"/>
    <property type="molecule type" value="Genomic_DNA"/>
</dbReference>
<reference evidence="2" key="2">
    <citation type="journal article" date="2018" name="Mol. Plant Microbe Interact.">
        <title>Genome sequence resources for the wheat stripe rust pathogen (Puccinia striiformis f. sp. tritici) and the barley stripe rust pathogen (Puccinia striiformis f. sp. hordei).</title>
        <authorList>
            <person name="Xia C."/>
            <person name="Wang M."/>
            <person name="Yin C."/>
            <person name="Cornejo O.E."/>
            <person name="Hulbert S.H."/>
            <person name="Chen X."/>
        </authorList>
    </citation>
    <scope>NUCLEOTIDE SEQUENCE [LARGE SCALE GENOMIC DNA]</scope>
    <source>
        <strain evidence="2">93-210</strain>
    </source>
</reference>
<accession>A0ACC0ENG0</accession>
<protein>
    <submittedName>
        <fullName evidence="1">Uncharacterized protein</fullName>
    </submittedName>
</protein>
<organism evidence="1 2">
    <name type="scientific">Puccinia striiformis f. sp. tritici</name>
    <dbReference type="NCBI Taxonomy" id="168172"/>
    <lineage>
        <taxon>Eukaryota</taxon>
        <taxon>Fungi</taxon>
        <taxon>Dikarya</taxon>
        <taxon>Basidiomycota</taxon>
        <taxon>Pucciniomycotina</taxon>
        <taxon>Pucciniomycetes</taxon>
        <taxon>Pucciniales</taxon>
        <taxon>Pucciniaceae</taxon>
        <taxon>Puccinia</taxon>
    </lineage>
</organism>
<evidence type="ECO:0000313" key="1">
    <source>
        <dbReference type="EMBL" id="KAI7954956.1"/>
    </source>
</evidence>
<comment type="caution">
    <text evidence="1">The sequence shown here is derived from an EMBL/GenBank/DDBJ whole genome shotgun (WGS) entry which is preliminary data.</text>
</comment>
<sequence length="142" mass="15591">MNIIQFSILIFLSSVFRLVICNCGEGPPVPEARVAACCTADPTDPLVYLPNDKNLDCHQTSSEKRYWCPKGALPCGPEGCDRSWLLESLADLVVVSSMSQNGGATKNVDESRQPGRLSSTQYQTSSEDLGHLFSLCFCNDRR</sequence>
<keyword evidence="2" id="KW-1185">Reference proteome</keyword>
<dbReference type="Proteomes" id="UP001060170">
    <property type="component" value="Chromosome 5"/>
</dbReference>
<reference evidence="1 2" key="3">
    <citation type="journal article" date="2022" name="Microbiol. Spectr.">
        <title>Folding features and dynamics of 3D genome architecture in plant fungal pathogens.</title>
        <authorList>
            <person name="Xia C."/>
        </authorList>
    </citation>
    <scope>NUCLEOTIDE SEQUENCE [LARGE SCALE GENOMIC DNA]</scope>
    <source>
        <strain evidence="1 2">93-210</strain>
    </source>
</reference>
<proteinExistence type="predicted"/>
<evidence type="ECO:0000313" key="2">
    <source>
        <dbReference type="Proteomes" id="UP001060170"/>
    </source>
</evidence>